<keyword evidence="5 13" id="KW-0479">Metal-binding</keyword>
<dbReference type="InterPro" id="IPR021063">
    <property type="entry name" value="NEMO_N"/>
</dbReference>
<keyword evidence="4 13" id="KW-0963">Cytoplasm</keyword>
<reference evidence="17" key="1">
    <citation type="submission" date="2021-01" db="EMBL/GenBank/DDBJ databases">
        <title>A chromosome-scale assembly of European eel, Anguilla anguilla.</title>
        <authorList>
            <person name="Henkel C."/>
            <person name="Jong-Raadsen S.A."/>
            <person name="Dufour S."/>
            <person name="Weltzien F.-A."/>
            <person name="Palstra A.P."/>
            <person name="Pelster B."/>
            <person name="Spaink H.P."/>
            <person name="Van Den Thillart G.E."/>
            <person name="Jansen H."/>
            <person name="Zahm M."/>
            <person name="Klopp C."/>
            <person name="Cedric C."/>
            <person name="Louis A."/>
            <person name="Berthelot C."/>
            <person name="Parey E."/>
            <person name="Roest Crollius H."/>
            <person name="Montfort J."/>
            <person name="Robinson-Rechavi M."/>
            <person name="Bucao C."/>
            <person name="Bouchez O."/>
            <person name="Gislard M."/>
            <person name="Lluch J."/>
            <person name="Milhes M."/>
            <person name="Lampietro C."/>
            <person name="Lopez Roques C."/>
            <person name="Donnadieu C."/>
            <person name="Braasch I."/>
            <person name="Desvignes T."/>
            <person name="Postlethwait J."/>
            <person name="Bobe J."/>
            <person name="Guiguen Y."/>
            <person name="Dirks R."/>
        </authorList>
    </citation>
    <scope>NUCLEOTIDE SEQUENCE</scope>
    <source>
        <strain evidence="17">Tag_6206</strain>
        <tissue evidence="17">Liver</tissue>
    </source>
</reference>
<dbReference type="PANTHER" id="PTHR31553">
    <property type="entry name" value="NF-KAPPA-B ESSENTIAL MODULATOR"/>
    <property type="match status" value="1"/>
</dbReference>
<dbReference type="Pfam" id="PF18414">
    <property type="entry name" value="zf_C2H2_10"/>
    <property type="match status" value="1"/>
</dbReference>
<dbReference type="InterPro" id="IPR051301">
    <property type="entry name" value="Optineurin/NFkB_EssMod"/>
</dbReference>
<protein>
    <recommendedName>
        <fullName evidence="3 13">Optineurin</fullName>
    </recommendedName>
</protein>
<feature type="compositionally biased region" description="Basic and acidic residues" evidence="15">
    <location>
        <begin position="199"/>
        <end position="209"/>
    </location>
</feature>
<keyword evidence="11 13" id="KW-0968">Cytoplasmic vesicle</keyword>
<comment type="caution">
    <text evidence="17">The sequence shown here is derived from an EMBL/GenBank/DDBJ whole genome shotgun (WGS) entry which is preliminary data.</text>
</comment>
<gene>
    <name evidence="17" type="ORF">ANANG_G00145450</name>
</gene>
<dbReference type="Pfam" id="PF16516">
    <property type="entry name" value="CC2-LZ"/>
    <property type="match status" value="1"/>
</dbReference>
<evidence type="ECO:0000256" key="10">
    <source>
        <dbReference type="ARBA" id="ARBA00023054"/>
    </source>
</evidence>
<dbReference type="Proteomes" id="UP001044222">
    <property type="component" value="Chromosome 7"/>
</dbReference>
<dbReference type="Gene3D" id="1.20.5.990">
    <property type="entry name" value="Nemo cc2-lz domain - 1d5 darpin complex"/>
    <property type="match status" value="1"/>
</dbReference>
<keyword evidence="7 12" id="KW-0863">Zinc-finger</keyword>
<accession>A0A9D3MBM5</accession>
<evidence type="ECO:0000256" key="8">
    <source>
        <dbReference type="ARBA" id="ARBA00022833"/>
    </source>
</evidence>
<feature type="coiled-coil region" evidence="14">
    <location>
        <begin position="225"/>
        <end position="259"/>
    </location>
</feature>
<feature type="region of interest" description="Disordered" evidence="15">
    <location>
        <begin position="18"/>
        <end position="51"/>
    </location>
</feature>
<sequence>MASECCFKEIRHRSKIKLKQDGFKSPSGEWGHSGPSRHKPGDGDCLVPKTGPLEDTIQQMKVLIKENRELKEALKQTSTTMKERFEGLSAWKDKQKEERDFLEGKLVEAKERVTVLTRRNEEQRKRIQALEGAEGAEEGETSHWALELEALKAQIVRLQAEKSDLVAMNSELQLKMRPSSPDDSFIEIRIAKGEVNVTKDLEDGQKDSEMSDSTMCRQKSEELTVSQLLQSLRKETQRVEKLELELLAARERISELELEAVKQVEVETQTTLAGGKMEEPATVSQPQGEPPQEAPRKESDAELGNLKGQMTKLIKELQQAQTKLDDAEDMKKSLHDRCRDMEQELTMLRAQLVEKQQVQTENRRLRLQLESVQTSIQVEQKNAEDERSNVAQVKDEYIKLLEDYNALKQEMKTKEVGGQVQAENEKLKLQVESMQTTVKIEQKRAEDERNNMARVKDEYTKLYEDYNALKQDMKKKEPPVSKEEIMELQARLDSAEKALAAKQQKIDEMKQEIFKKEQELETISVFQAQAEVYSSDFYAERAAREKIHEEKERLAAQLEFVKKQNSQLQDEMESMGRQSLNEMQRRHEVARGAGPRGGGQQHGRLEGRGAMSRDWEQQQDIPEHACPKCNEILPDLDTLQIHIMDCII</sequence>
<dbReference type="EMBL" id="JAFIRN010000007">
    <property type="protein sequence ID" value="KAG5846035.1"/>
    <property type="molecule type" value="Genomic_DNA"/>
</dbReference>
<feature type="coiled-coil region" evidence="14">
    <location>
        <begin position="53"/>
        <end position="175"/>
    </location>
</feature>
<evidence type="ECO:0000313" key="18">
    <source>
        <dbReference type="Proteomes" id="UP001044222"/>
    </source>
</evidence>
<evidence type="ECO:0000256" key="5">
    <source>
        <dbReference type="ARBA" id="ARBA00022723"/>
    </source>
</evidence>
<evidence type="ECO:0000256" key="13">
    <source>
        <dbReference type="RuleBase" id="RU367122"/>
    </source>
</evidence>
<keyword evidence="8 13" id="KW-0862">Zinc</keyword>
<evidence type="ECO:0000313" key="17">
    <source>
        <dbReference type="EMBL" id="KAG5846035.1"/>
    </source>
</evidence>
<evidence type="ECO:0000256" key="14">
    <source>
        <dbReference type="SAM" id="Coils"/>
    </source>
</evidence>
<keyword evidence="18" id="KW-1185">Reference proteome</keyword>
<dbReference type="GO" id="GO:0034067">
    <property type="term" value="P:protein localization to Golgi apparatus"/>
    <property type="evidence" value="ECO:0007669"/>
    <property type="project" value="TreeGrafter"/>
</dbReference>
<evidence type="ECO:0000256" key="3">
    <source>
        <dbReference type="ARBA" id="ARBA00018548"/>
    </source>
</evidence>
<dbReference type="Gene3D" id="1.20.5.390">
    <property type="entry name" value="L1 transposable element, trimerization domain"/>
    <property type="match status" value="3"/>
</dbReference>
<dbReference type="GO" id="GO:0005794">
    <property type="term" value="C:Golgi apparatus"/>
    <property type="evidence" value="ECO:0007669"/>
    <property type="project" value="UniProtKB-SubCell"/>
</dbReference>
<name>A0A9D3MBM5_ANGAN</name>
<keyword evidence="10 14" id="KW-0175">Coiled coil</keyword>
<keyword evidence="6 13" id="KW-0967">Endosome</keyword>
<feature type="domain" description="CCHC NOA-type" evidence="16">
    <location>
        <begin position="618"/>
        <end position="648"/>
    </location>
</feature>
<proteinExistence type="predicted"/>
<evidence type="ECO:0000259" key="16">
    <source>
        <dbReference type="PROSITE" id="PS51801"/>
    </source>
</evidence>
<dbReference type="GO" id="GO:0008270">
    <property type="term" value="F:zinc ion binding"/>
    <property type="evidence" value="ECO:0007669"/>
    <property type="project" value="UniProtKB-KW"/>
</dbReference>
<dbReference type="InterPro" id="IPR034735">
    <property type="entry name" value="NEMO_ZF"/>
</dbReference>
<dbReference type="GO" id="GO:0090161">
    <property type="term" value="P:Golgi ribbon formation"/>
    <property type="evidence" value="ECO:0007669"/>
    <property type="project" value="TreeGrafter"/>
</dbReference>
<dbReference type="PANTHER" id="PTHR31553:SF2">
    <property type="entry name" value="OPTINEURIN"/>
    <property type="match status" value="1"/>
</dbReference>
<dbReference type="GO" id="GO:0005634">
    <property type="term" value="C:nucleus"/>
    <property type="evidence" value="ECO:0007669"/>
    <property type="project" value="TreeGrafter"/>
</dbReference>
<dbReference type="GO" id="GO:0048471">
    <property type="term" value="C:perinuclear region of cytoplasm"/>
    <property type="evidence" value="ECO:0007669"/>
    <property type="project" value="UniProtKB-SubCell"/>
</dbReference>
<feature type="region of interest" description="Disordered" evidence="15">
    <location>
        <begin position="199"/>
        <end position="219"/>
    </location>
</feature>
<dbReference type="GO" id="GO:0005776">
    <property type="term" value="C:autophagosome"/>
    <property type="evidence" value="ECO:0007669"/>
    <property type="project" value="UniProtKB-SubCell"/>
</dbReference>
<evidence type="ECO:0000256" key="11">
    <source>
        <dbReference type="ARBA" id="ARBA00023329"/>
    </source>
</evidence>
<comment type="subcellular location">
    <subcellularLocation>
        <location evidence="13">Cytoplasm</location>
        <location evidence="13">Perinuclear region</location>
    </subcellularLocation>
    <subcellularLocation>
        <location evidence="13">Golgi apparatus</location>
    </subcellularLocation>
    <subcellularLocation>
        <location evidence="2 13">Golgi apparatus</location>
        <location evidence="2 13">trans-Golgi network</location>
    </subcellularLocation>
    <subcellularLocation>
        <location evidence="1 13">Cytoplasmic vesicle</location>
        <location evidence="1 13">Autophagosome</location>
    </subcellularLocation>
    <subcellularLocation>
        <location evidence="13">Cytoplasmic vesicle</location>
    </subcellularLocation>
    <subcellularLocation>
        <location evidence="13">Recycling endosome</location>
    </subcellularLocation>
</comment>
<dbReference type="FunFam" id="1.20.5.990:FF:000002">
    <property type="entry name" value="Optineurin"/>
    <property type="match status" value="1"/>
</dbReference>
<evidence type="ECO:0000256" key="4">
    <source>
        <dbReference type="ARBA" id="ARBA00022490"/>
    </source>
</evidence>
<evidence type="ECO:0000256" key="9">
    <source>
        <dbReference type="ARBA" id="ARBA00023034"/>
    </source>
</evidence>
<dbReference type="CDD" id="cd09803">
    <property type="entry name" value="UBAN"/>
    <property type="match status" value="1"/>
</dbReference>
<keyword evidence="9 13" id="KW-0333">Golgi apparatus</keyword>
<dbReference type="GO" id="GO:0055037">
    <property type="term" value="C:recycling endosome"/>
    <property type="evidence" value="ECO:0007669"/>
    <property type="project" value="UniProtKB-SubCell"/>
</dbReference>
<dbReference type="GO" id="GO:0070530">
    <property type="term" value="F:K63-linked polyubiquitin modification-dependent protein binding"/>
    <property type="evidence" value="ECO:0007669"/>
    <property type="project" value="InterPro"/>
</dbReference>
<feature type="coiled-coil region" evidence="14">
    <location>
        <begin position="544"/>
        <end position="578"/>
    </location>
</feature>
<evidence type="ECO:0000256" key="2">
    <source>
        <dbReference type="ARBA" id="ARBA00004601"/>
    </source>
</evidence>
<evidence type="ECO:0000256" key="1">
    <source>
        <dbReference type="ARBA" id="ARBA00004419"/>
    </source>
</evidence>
<evidence type="ECO:0000256" key="15">
    <source>
        <dbReference type="SAM" id="MobiDB-lite"/>
    </source>
</evidence>
<dbReference type="PROSITE" id="PS51801">
    <property type="entry name" value="ZF_CCHC_NOA"/>
    <property type="match status" value="1"/>
</dbReference>
<dbReference type="GO" id="GO:0043122">
    <property type="term" value="P:regulation of canonical NF-kappaB signal transduction"/>
    <property type="evidence" value="ECO:0007669"/>
    <property type="project" value="TreeGrafter"/>
</dbReference>
<evidence type="ECO:0000256" key="6">
    <source>
        <dbReference type="ARBA" id="ARBA00022753"/>
    </source>
</evidence>
<dbReference type="Pfam" id="PF11577">
    <property type="entry name" value="NEMO"/>
    <property type="match status" value="1"/>
</dbReference>
<evidence type="ECO:0000256" key="12">
    <source>
        <dbReference type="PROSITE-ProRule" id="PRU01142"/>
    </source>
</evidence>
<dbReference type="AlphaFoldDB" id="A0A9D3MBM5"/>
<evidence type="ECO:0000256" key="7">
    <source>
        <dbReference type="ARBA" id="ARBA00022771"/>
    </source>
</evidence>
<dbReference type="InterPro" id="IPR032419">
    <property type="entry name" value="CC2-LZ_dom"/>
</dbReference>
<comment type="function">
    <text evidence="13">May act by regulating membrane trafficking and cellular morphogenesis.</text>
</comment>
<feature type="region of interest" description="Disordered" evidence="15">
    <location>
        <begin position="269"/>
        <end position="305"/>
    </location>
</feature>
<organism evidence="17 18">
    <name type="scientific">Anguilla anguilla</name>
    <name type="common">European freshwater eel</name>
    <name type="synonym">Muraena anguilla</name>
    <dbReference type="NCBI Taxonomy" id="7936"/>
    <lineage>
        <taxon>Eukaryota</taxon>
        <taxon>Metazoa</taxon>
        <taxon>Chordata</taxon>
        <taxon>Craniata</taxon>
        <taxon>Vertebrata</taxon>
        <taxon>Euteleostomi</taxon>
        <taxon>Actinopterygii</taxon>
        <taxon>Neopterygii</taxon>
        <taxon>Teleostei</taxon>
        <taxon>Anguilliformes</taxon>
        <taxon>Anguillidae</taxon>
        <taxon>Anguilla</taxon>
    </lineage>
</organism>